<comment type="caution">
    <text evidence="2">The sequence shown here is derived from an EMBL/GenBank/DDBJ whole genome shotgun (WGS) entry which is preliminary data.</text>
</comment>
<keyword evidence="3" id="KW-1185">Reference proteome</keyword>
<reference evidence="2 3" key="1">
    <citation type="submission" date="2023-07" db="EMBL/GenBank/DDBJ databases">
        <title>Sorghum-associated microbial communities from plants grown in Nebraska, USA.</title>
        <authorList>
            <person name="Schachtman D."/>
        </authorList>
    </citation>
    <scope>NUCLEOTIDE SEQUENCE [LARGE SCALE GENOMIC DNA]</scope>
    <source>
        <strain evidence="2 3">BE107</strain>
    </source>
</reference>
<dbReference type="InterPro" id="IPR011990">
    <property type="entry name" value="TPR-like_helical_dom_sf"/>
</dbReference>
<keyword evidence="1" id="KW-0732">Signal</keyword>
<dbReference type="Gene3D" id="1.25.40.10">
    <property type="entry name" value="Tetratricopeptide repeat domain"/>
    <property type="match status" value="1"/>
</dbReference>
<feature type="signal peptide" evidence="1">
    <location>
        <begin position="1"/>
        <end position="19"/>
    </location>
</feature>
<organism evidence="2 3">
    <name type="scientific">Pseudoxanthomonas sacheonensis</name>
    <dbReference type="NCBI Taxonomy" id="443615"/>
    <lineage>
        <taxon>Bacteria</taxon>
        <taxon>Pseudomonadati</taxon>
        <taxon>Pseudomonadota</taxon>
        <taxon>Gammaproteobacteria</taxon>
        <taxon>Lysobacterales</taxon>
        <taxon>Lysobacteraceae</taxon>
        <taxon>Pseudoxanthomonas</taxon>
    </lineage>
</organism>
<accession>A0ABU1RW93</accession>
<name>A0ABU1RW93_9GAMM</name>
<gene>
    <name evidence="2" type="ORF">J2W94_003353</name>
</gene>
<dbReference type="PROSITE" id="PS51257">
    <property type="entry name" value="PROKAR_LIPOPROTEIN"/>
    <property type="match status" value="1"/>
</dbReference>
<dbReference type="RefSeq" id="WP_310095862.1">
    <property type="nucleotide sequence ID" value="NZ_JAVDTT010000005.1"/>
</dbReference>
<proteinExistence type="predicted"/>
<evidence type="ECO:0000313" key="2">
    <source>
        <dbReference type="EMBL" id="MDR6843046.1"/>
    </source>
</evidence>
<dbReference type="Proteomes" id="UP001254759">
    <property type="component" value="Unassembled WGS sequence"/>
</dbReference>
<feature type="chain" id="PRO_5046943417" evidence="1">
    <location>
        <begin position="20"/>
        <end position="176"/>
    </location>
</feature>
<dbReference type="SUPFAM" id="SSF48452">
    <property type="entry name" value="TPR-like"/>
    <property type="match status" value="1"/>
</dbReference>
<protein>
    <submittedName>
        <fullName evidence="2">Tetratricopeptide (TPR) repeat protein</fullName>
    </submittedName>
</protein>
<evidence type="ECO:0000313" key="3">
    <source>
        <dbReference type="Proteomes" id="UP001254759"/>
    </source>
</evidence>
<dbReference type="EMBL" id="JAVDTT010000005">
    <property type="protein sequence ID" value="MDR6843046.1"/>
    <property type="molecule type" value="Genomic_DNA"/>
</dbReference>
<sequence length="176" mass="18534">MRMMLSPSTLLIASLVSLAACSTMPSLPAPPPVPKVAPEQRLAAAIAASKGADDRELAVQPLRDPQVQDLRDAATAAIAARNYGAAADALNQALLIVPDDPAVLQERAEVALLQTDNERAETLAKRAFELGSKVGPLCRRHWATIEQARLARGLAQDAASAHGQIESCTVAGLNRM</sequence>
<evidence type="ECO:0000256" key="1">
    <source>
        <dbReference type="SAM" id="SignalP"/>
    </source>
</evidence>